<feature type="region of interest" description="Disordered" evidence="1">
    <location>
        <begin position="1"/>
        <end position="55"/>
    </location>
</feature>
<dbReference type="SUPFAM" id="SSF53474">
    <property type="entry name" value="alpha/beta-Hydrolases"/>
    <property type="match status" value="1"/>
</dbReference>
<feature type="compositionally biased region" description="Basic and acidic residues" evidence="1">
    <location>
        <begin position="1"/>
        <end position="17"/>
    </location>
</feature>
<dbReference type="AlphaFoldDB" id="A0A345HXY9"/>
<feature type="domain" description="Alpha/beta hydrolase fold-3" evidence="2">
    <location>
        <begin position="48"/>
        <end position="83"/>
    </location>
</feature>
<keyword evidence="4" id="KW-1185">Reference proteome</keyword>
<reference evidence="4" key="1">
    <citation type="submission" date="2018-07" db="EMBL/GenBank/DDBJ databases">
        <authorList>
            <person name="Zhao J."/>
        </authorList>
    </citation>
    <scope>NUCLEOTIDE SEQUENCE [LARGE SCALE GENOMIC DNA]</scope>
    <source>
        <strain evidence="4">GSSD-12</strain>
    </source>
</reference>
<dbReference type="Gene3D" id="3.40.50.1820">
    <property type="entry name" value="alpha/beta hydrolase"/>
    <property type="match status" value="1"/>
</dbReference>
<dbReference type="Pfam" id="PF07859">
    <property type="entry name" value="Abhydrolase_3"/>
    <property type="match status" value="1"/>
</dbReference>
<proteinExistence type="predicted"/>
<dbReference type="EMBL" id="CP031194">
    <property type="protein sequence ID" value="AXG81563.1"/>
    <property type="molecule type" value="Genomic_DNA"/>
</dbReference>
<name>A0A345HXY9_9ACTN</name>
<gene>
    <name evidence="3" type="ORF">DVK44_31960</name>
</gene>
<feature type="region of interest" description="Disordered" evidence="1">
    <location>
        <begin position="80"/>
        <end position="110"/>
    </location>
</feature>
<organism evidence="3 4">
    <name type="scientific">Streptomyces paludis</name>
    <dbReference type="NCBI Taxonomy" id="2282738"/>
    <lineage>
        <taxon>Bacteria</taxon>
        <taxon>Bacillati</taxon>
        <taxon>Actinomycetota</taxon>
        <taxon>Actinomycetes</taxon>
        <taxon>Kitasatosporales</taxon>
        <taxon>Streptomycetaceae</taxon>
        <taxon>Streptomyces</taxon>
    </lineage>
</organism>
<sequence>MPTDDTSTHPRRTDRCRAPRGHRGDHRTPPRPRRDSTRTAPSPALPEVAPEDPYPAALNDRYRALCRLRENATDLGVDRGRIAAGDDRPLPSNRACTTAPTHCSTARHPQ</sequence>
<evidence type="ECO:0000259" key="2">
    <source>
        <dbReference type="Pfam" id="PF07859"/>
    </source>
</evidence>
<feature type="compositionally biased region" description="Basic and acidic residues" evidence="1">
    <location>
        <begin position="26"/>
        <end position="37"/>
    </location>
</feature>
<feature type="compositionally biased region" description="Basic and acidic residues" evidence="1">
    <location>
        <begin position="80"/>
        <end position="89"/>
    </location>
</feature>
<dbReference type="Proteomes" id="UP000253868">
    <property type="component" value="Chromosome"/>
</dbReference>
<accession>A0A345HXY9</accession>
<protein>
    <recommendedName>
        <fullName evidence="2">Alpha/beta hydrolase fold-3 domain-containing protein</fullName>
    </recommendedName>
</protein>
<dbReference type="OrthoDB" id="3181909at2"/>
<feature type="compositionally biased region" description="Polar residues" evidence="1">
    <location>
        <begin position="94"/>
        <end position="104"/>
    </location>
</feature>
<evidence type="ECO:0000313" key="4">
    <source>
        <dbReference type="Proteomes" id="UP000253868"/>
    </source>
</evidence>
<dbReference type="InterPro" id="IPR013094">
    <property type="entry name" value="AB_hydrolase_3"/>
</dbReference>
<dbReference type="KEGG" id="spad:DVK44_31960"/>
<evidence type="ECO:0000313" key="3">
    <source>
        <dbReference type="EMBL" id="AXG81563.1"/>
    </source>
</evidence>
<evidence type="ECO:0000256" key="1">
    <source>
        <dbReference type="SAM" id="MobiDB-lite"/>
    </source>
</evidence>
<dbReference type="InterPro" id="IPR029058">
    <property type="entry name" value="AB_hydrolase_fold"/>
</dbReference>